<proteinExistence type="inferred from homology"/>
<dbReference type="PANTHER" id="PTHR32089:SF39">
    <property type="entry name" value="METHYL-ACCEPTING CHEMOTAXIS PROTEIN HLYB"/>
    <property type="match status" value="1"/>
</dbReference>
<dbReference type="Pfam" id="PF00015">
    <property type="entry name" value="MCPsignal"/>
    <property type="match status" value="1"/>
</dbReference>
<protein>
    <submittedName>
        <fullName evidence="16">Methyl-accepting chemotaxis protein</fullName>
    </submittedName>
</protein>
<dbReference type="InterPro" id="IPR004089">
    <property type="entry name" value="MCPsignal_dom"/>
</dbReference>
<dbReference type="PANTHER" id="PTHR32089">
    <property type="entry name" value="METHYL-ACCEPTING CHEMOTAXIS PROTEIN MCPB"/>
    <property type="match status" value="1"/>
</dbReference>
<dbReference type="SMART" id="SM00283">
    <property type="entry name" value="MA"/>
    <property type="match status" value="1"/>
</dbReference>
<keyword evidence="2" id="KW-1003">Cell membrane</keyword>
<organism evidence="16 17">
    <name type="scientific">Vibrio zhugei</name>
    <dbReference type="NCBI Taxonomy" id="2479546"/>
    <lineage>
        <taxon>Bacteria</taxon>
        <taxon>Pseudomonadati</taxon>
        <taxon>Pseudomonadota</taxon>
        <taxon>Gammaproteobacteria</taxon>
        <taxon>Vibrionales</taxon>
        <taxon>Vibrionaceae</taxon>
        <taxon>Vibrio</taxon>
    </lineage>
</organism>
<dbReference type="CDD" id="cd06225">
    <property type="entry name" value="HAMP"/>
    <property type="match status" value="1"/>
</dbReference>
<evidence type="ECO:0000313" key="16">
    <source>
        <dbReference type="EMBL" id="MFC3024117.1"/>
    </source>
</evidence>
<evidence type="ECO:0000313" key="17">
    <source>
        <dbReference type="Proteomes" id="UP001595384"/>
    </source>
</evidence>
<dbReference type="InterPro" id="IPR004090">
    <property type="entry name" value="Chemotax_Me-accpt_rcpt"/>
</dbReference>
<evidence type="ECO:0000256" key="6">
    <source>
        <dbReference type="ARBA" id="ARBA00022692"/>
    </source>
</evidence>
<comment type="subcellular location">
    <subcellularLocation>
        <location evidence="1">Cell inner membrane</location>
        <topology evidence="1">Multi-pass membrane protein</topology>
    </subcellularLocation>
</comment>
<sequence length="638" mass="70127">MFLFNRISIKQKVIIGMTLAVLASTMILGVIAQRETHDVLRHRLIDVELPSMLQQIGNKVDVQVLTLENTAQQISTSEFVKRTVKSDPVDPTEEKLLVEDLASVVKQYNLNDASVANRSTGDYWNQNGFLRRLNHQQDGWFYSFVSSNKQHMVSIFQEPDGTVKMFVNYQSTRDGTLSGVSKSMTDMVNFLNSFKIQKTGYVFLADANGSIKIHRTQSKVGETLEQLYGRQSSQLLQKNGFNLIETQHNGQDVFISSLYVKSMNWFVVGVVPKAEVFADMDAVTQRLLWSTVLVAVIFILGGIWLGNSIVKPIRQLAARFTDLGEGEGDLSQRITIDTEDEIAQLSKGFNSFVEKIHKSIREVAETSDELQQAAMSVANKASHTHDNSQEQRDQTLQVVTAINEMGATISEIASNASTAADSANQATAETVSGTEVVGRAKEVIGRLSRDIESTGVVVEKLASTTLEIGTILDVIRGISEQTNLLALNAAIEAARAGEQGRGFAVVADEVRNLAGRTATSTDEIQKMINQLQSDAKDAVEAMEAGKLVSRDGVKASDETAEMLQLISTRIHEISDRNIQVATATEEQSTVVHTINQNIEEINSINEETTTTAEQLAEASHALKELSARLDRTVGTFKL</sequence>
<evidence type="ECO:0000256" key="8">
    <source>
        <dbReference type="ARBA" id="ARBA00023136"/>
    </source>
</evidence>
<evidence type="ECO:0000259" key="13">
    <source>
        <dbReference type="PROSITE" id="PS50111"/>
    </source>
</evidence>
<keyword evidence="5" id="KW-0997">Cell inner membrane</keyword>
<dbReference type="Proteomes" id="UP001595384">
    <property type="component" value="Unassembled WGS sequence"/>
</dbReference>
<dbReference type="PRINTS" id="PR00260">
    <property type="entry name" value="CHEMTRNSDUCR"/>
</dbReference>
<keyword evidence="4" id="KW-0145">Chemotaxis</keyword>
<keyword evidence="9 11" id="KW-0807">Transducer</keyword>
<keyword evidence="6 12" id="KW-0812">Transmembrane</keyword>
<feature type="domain" description="T-SNARE coiled-coil homology" evidence="14">
    <location>
        <begin position="553"/>
        <end position="615"/>
    </location>
</feature>
<dbReference type="PROSITE" id="PS50192">
    <property type="entry name" value="T_SNARE"/>
    <property type="match status" value="1"/>
</dbReference>
<comment type="caution">
    <text evidence="16">The sequence shown here is derived from an EMBL/GenBank/DDBJ whole genome shotgun (WGS) entry which is preliminary data.</text>
</comment>
<dbReference type="PROSITE" id="PS50111">
    <property type="entry name" value="CHEMOTAXIS_TRANSDUC_2"/>
    <property type="match status" value="1"/>
</dbReference>
<keyword evidence="3" id="KW-0488">Methylation</keyword>
<evidence type="ECO:0000256" key="4">
    <source>
        <dbReference type="ARBA" id="ARBA00022500"/>
    </source>
</evidence>
<dbReference type="Pfam" id="PF00672">
    <property type="entry name" value="HAMP"/>
    <property type="match status" value="1"/>
</dbReference>
<evidence type="ECO:0000256" key="5">
    <source>
        <dbReference type="ARBA" id="ARBA00022519"/>
    </source>
</evidence>
<evidence type="ECO:0000259" key="15">
    <source>
        <dbReference type="PROSITE" id="PS50885"/>
    </source>
</evidence>
<accession>A0ABV7C7U5</accession>
<dbReference type="Gene3D" id="1.10.287.950">
    <property type="entry name" value="Methyl-accepting chemotaxis protein"/>
    <property type="match status" value="1"/>
</dbReference>
<comment type="similarity">
    <text evidence="10">Belongs to the methyl-accepting chemotaxis (MCP) protein family.</text>
</comment>
<evidence type="ECO:0000259" key="14">
    <source>
        <dbReference type="PROSITE" id="PS50192"/>
    </source>
</evidence>
<dbReference type="SMART" id="SM00304">
    <property type="entry name" value="HAMP"/>
    <property type="match status" value="1"/>
</dbReference>
<reference evidence="17" key="1">
    <citation type="journal article" date="2019" name="Int. J. Syst. Evol. Microbiol.">
        <title>The Global Catalogue of Microorganisms (GCM) 10K type strain sequencing project: providing services to taxonomists for standard genome sequencing and annotation.</title>
        <authorList>
            <consortium name="The Broad Institute Genomics Platform"/>
            <consortium name="The Broad Institute Genome Sequencing Center for Infectious Disease"/>
            <person name="Wu L."/>
            <person name="Ma J."/>
        </authorList>
    </citation>
    <scope>NUCLEOTIDE SEQUENCE [LARGE SCALE GENOMIC DNA]</scope>
    <source>
        <strain evidence="17">KCTC 62784</strain>
    </source>
</reference>
<evidence type="ECO:0000256" key="9">
    <source>
        <dbReference type="ARBA" id="ARBA00023224"/>
    </source>
</evidence>
<keyword evidence="17" id="KW-1185">Reference proteome</keyword>
<keyword evidence="8 12" id="KW-0472">Membrane</keyword>
<dbReference type="InterPro" id="IPR003660">
    <property type="entry name" value="HAMP_dom"/>
</dbReference>
<dbReference type="EMBL" id="JBHRSE010000061">
    <property type="protein sequence ID" value="MFC3024117.1"/>
    <property type="molecule type" value="Genomic_DNA"/>
</dbReference>
<evidence type="ECO:0000256" key="2">
    <source>
        <dbReference type="ARBA" id="ARBA00022475"/>
    </source>
</evidence>
<evidence type="ECO:0000256" key="10">
    <source>
        <dbReference type="ARBA" id="ARBA00029447"/>
    </source>
</evidence>
<dbReference type="RefSeq" id="WP_123014634.1">
    <property type="nucleotide sequence ID" value="NZ_AP024912.1"/>
</dbReference>
<evidence type="ECO:0000256" key="1">
    <source>
        <dbReference type="ARBA" id="ARBA00004429"/>
    </source>
</evidence>
<dbReference type="PROSITE" id="PS50885">
    <property type="entry name" value="HAMP"/>
    <property type="match status" value="1"/>
</dbReference>
<dbReference type="CDD" id="cd11386">
    <property type="entry name" value="MCP_signal"/>
    <property type="match status" value="1"/>
</dbReference>
<dbReference type="Gene3D" id="3.30.450.20">
    <property type="entry name" value="PAS domain"/>
    <property type="match status" value="1"/>
</dbReference>
<name>A0ABV7C7U5_9VIBR</name>
<evidence type="ECO:0000256" key="11">
    <source>
        <dbReference type="PROSITE-ProRule" id="PRU00284"/>
    </source>
</evidence>
<dbReference type="SUPFAM" id="SSF58104">
    <property type="entry name" value="Methyl-accepting chemotaxis protein (MCP) signaling domain"/>
    <property type="match status" value="1"/>
</dbReference>
<gene>
    <name evidence="16" type="ORF">ACFODT_09775</name>
</gene>
<keyword evidence="7 12" id="KW-1133">Transmembrane helix</keyword>
<feature type="transmembrane region" description="Helical" evidence="12">
    <location>
        <begin position="287"/>
        <end position="306"/>
    </location>
</feature>
<evidence type="ECO:0000256" key="7">
    <source>
        <dbReference type="ARBA" id="ARBA00022989"/>
    </source>
</evidence>
<evidence type="ECO:0000256" key="12">
    <source>
        <dbReference type="SAM" id="Phobius"/>
    </source>
</evidence>
<feature type="domain" description="HAMP" evidence="15">
    <location>
        <begin position="307"/>
        <end position="361"/>
    </location>
</feature>
<dbReference type="CDD" id="cd12912">
    <property type="entry name" value="PDC2_MCP_like"/>
    <property type="match status" value="1"/>
</dbReference>
<dbReference type="InterPro" id="IPR000727">
    <property type="entry name" value="T_SNARE_dom"/>
</dbReference>
<feature type="domain" description="Methyl-accepting transducer" evidence="13">
    <location>
        <begin position="366"/>
        <end position="602"/>
    </location>
</feature>
<evidence type="ECO:0000256" key="3">
    <source>
        <dbReference type="ARBA" id="ARBA00022481"/>
    </source>
</evidence>